<dbReference type="RefSeq" id="XP_010939406.1">
    <property type="nucleotide sequence ID" value="XM_010941104.3"/>
</dbReference>
<feature type="compositionally biased region" description="Low complexity" evidence="2">
    <location>
        <begin position="94"/>
        <end position="106"/>
    </location>
</feature>
<feature type="domain" description="EF-hand" evidence="3">
    <location>
        <begin position="4"/>
        <end position="39"/>
    </location>
</feature>
<evidence type="ECO:0000259" key="3">
    <source>
        <dbReference type="PROSITE" id="PS50222"/>
    </source>
</evidence>
<dbReference type="SUPFAM" id="SSF47473">
    <property type="entry name" value="EF-hand"/>
    <property type="match status" value="1"/>
</dbReference>
<dbReference type="PANTHER" id="PTHR45081:SF1">
    <property type="entry name" value="EF HAND FAMILY PROTEIN, PUTATIVE, EXPRESSED-RELATED"/>
    <property type="match status" value="1"/>
</dbReference>
<dbReference type="SUPFAM" id="SSF48452">
    <property type="entry name" value="TPR-like"/>
    <property type="match status" value="1"/>
</dbReference>
<dbReference type="Pfam" id="PF13432">
    <property type="entry name" value="TPR_16"/>
    <property type="match status" value="2"/>
</dbReference>
<sequence length="770" mass="86174">MDLSRTEKARQIFEQFDVNGDGGLDREEMANLVAAVNPHVKFTDEQLSAILDEVFRTYADFTIPGPGLTLDGLRRTYDDGTGDVDRDFQALSFHAPSSSSSSTAASPDPNHRVVSESTSAILDDLEILIKRLRSKQMSKDGNSFASFSDSGWSRDLGSGDSTERPVLWDESGPHYVLFLKELAALRGRADTAVLQEEAFDGHMAIGRALYKQQLYQEALASFHRASELQPTDARSHFHAGNSLCALRKHAEARGELLLALEAAEAGVDRWAHLLPQIHVNLGVSMEGEGMLLGACEHYREAAILCPTHFRALKLLGSALFGVGEYQDAKKALEEAVLLRPDYADARCDLGSVLHALGEDERAVQEFQKAIDLKPGHVDALYNLGGLFMDSGRFARATEMYTRVLTICPNHWQAQLNKAVSLLGAGEAEEARKALKEAFKMTKRVELYDAIAHLKKLKKKDKKKKKKKPLPDGNGDESFLLVDPSKFRMVGLESVVRQDLADALEIRAFQKLTRLSCCNVDLLKKELNQNDVPISYSGSRAPEKSIHRVALERIVHKTLHFLKGEMFEEAFKAINEKVLSVMVASASARVDLGMFFAVLAPICSGPAGKRKRVAFDALLWRPNNEYRAEIRRCDAVAYIKLLRAVYIPSHDSSDMIAVHGMPDVSRISFREFVEMFDDPDRGFGILDTLVKLEAGDRIRHGRRTCFMCQYPIVGSIFKETRYNFNLCSRCYSEGKVPSNFKREDYEFKEYGNLTESVRDKSLCFNLHPKTY</sequence>
<dbReference type="PROSITE" id="PS50222">
    <property type="entry name" value="EF_HAND_2"/>
    <property type="match status" value="1"/>
</dbReference>
<evidence type="ECO:0000256" key="1">
    <source>
        <dbReference type="PROSITE-ProRule" id="PRU00339"/>
    </source>
</evidence>
<feature type="region of interest" description="Disordered" evidence="2">
    <location>
        <begin position="94"/>
        <end position="115"/>
    </location>
</feature>
<dbReference type="InParanoid" id="A0A6I9S9E5"/>
<organism evidence="4 5">
    <name type="scientific">Elaeis guineensis var. tenera</name>
    <name type="common">Oil palm</name>
    <dbReference type="NCBI Taxonomy" id="51953"/>
    <lineage>
        <taxon>Eukaryota</taxon>
        <taxon>Viridiplantae</taxon>
        <taxon>Streptophyta</taxon>
        <taxon>Embryophyta</taxon>
        <taxon>Tracheophyta</taxon>
        <taxon>Spermatophyta</taxon>
        <taxon>Magnoliopsida</taxon>
        <taxon>Liliopsida</taxon>
        <taxon>Arecaceae</taxon>
        <taxon>Arecoideae</taxon>
        <taxon>Cocoseae</taxon>
        <taxon>Elaeidinae</taxon>
        <taxon>Elaeis</taxon>
    </lineage>
</organism>
<feature type="repeat" description="TPR" evidence="1">
    <location>
        <begin position="377"/>
        <end position="410"/>
    </location>
</feature>
<dbReference type="PANTHER" id="PTHR45081">
    <property type="entry name" value="EF HAND FAMILY PROTEIN, PUTATIVE, EXPRESSED-RELATED"/>
    <property type="match status" value="1"/>
</dbReference>
<evidence type="ECO:0000313" key="5">
    <source>
        <dbReference type="RefSeq" id="XP_010939406.1"/>
    </source>
</evidence>
<feature type="repeat" description="TPR" evidence="1">
    <location>
        <begin position="343"/>
        <end position="376"/>
    </location>
</feature>
<dbReference type="KEGG" id="egu:105058233"/>
<dbReference type="Pfam" id="PF14559">
    <property type="entry name" value="TPR_19"/>
    <property type="match status" value="1"/>
</dbReference>
<gene>
    <name evidence="5" type="primary">LOC105058233</name>
</gene>
<keyword evidence="4" id="KW-1185">Reference proteome</keyword>
<dbReference type="InterPro" id="IPR011990">
    <property type="entry name" value="TPR-like_helical_dom_sf"/>
</dbReference>
<dbReference type="GO" id="GO:0005509">
    <property type="term" value="F:calcium ion binding"/>
    <property type="evidence" value="ECO:0007669"/>
    <property type="project" value="InterPro"/>
</dbReference>
<dbReference type="InterPro" id="IPR011992">
    <property type="entry name" value="EF-hand-dom_pair"/>
</dbReference>
<dbReference type="InterPro" id="IPR002048">
    <property type="entry name" value="EF_hand_dom"/>
</dbReference>
<proteinExistence type="predicted"/>
<accession>A0A6I9S9E5</accession>
<reference evidence="5" key="1">
    <citation type="submission" date="2025-08" db="UniProtKB">
        <authorList>
            <consortium name="RefSeq"/>
        </authorList>
    </citation>
    <scope>IDENTIFICATION</scope>
</reference>
<dbReference type="GeneID" id="105058233"/>
<evidence type="ECO:0000313" key="4">
    <source>
        <dbReference type="Proteomes" id="UP000504607"/>
    </source>
</evidence>
<dbReference type="SMART" id="SM00028">
    <property type="entry name" value="TPR"/>
    <property type="match status" value="7"/>
</dbReference>
<feature type="repeat" description="TPR" evidence="1">
    <location>
        <begin position="199"/>
        <end position="232"/>
    </location>
</feature>
<feature type="repeat" description="TPR" evidence="1">
    <location>
        <begin position="309"/>
        <end position="342"/>
    </location>
</feature>
<dbReference type="OrthoDB" id="9991317at2759"/>
<evidence type="ECO:0000256" key="2">
    <source>
        <dbReference type="SAM" id="MobiDB-lite"/>
    </source>
</evidence>
<dbReference type="PROSITE" id="PS50005">
    <property type="entry name" value="TPR"/>
    <property type="match status" value="4"/>
</dbReference>
<dbReference type="InterPro" id="IPR019734">
    <property type="entry name" value="TPR_rpt"/>
</dbReference>
<dbReference type="Gene3D" id="1.25.40.10">
    <property type="entry name" value="Tetratricopeptide repeat domain"/>
    <property type="match status" value="2"/>
</dbReference>
<dbReference type="GO" id="GO:0005886">
    <property type="term" value="C:plasma membrane"/>
    <property type="evidence" value="ECO:0007669"/>
    <property type="project" value="TreeGrafter"/>
</dbReference>
<keyword evidence="1" id="KW-0802">TPR repeat</keyword>
<dbReference type="AlphaFoldDB" id="A0A6I9S9E5"/>
<name>A0A6I9S9E5_ELAGV</name>
<dbReference type="Gene3D" id="1.10.238.10">
    <property type="entry name" value="EF-hand"/>
    <property type="match status" value="1"/>
</dbReference>
<protein>
    <submittedName>
        <fullName evidence="5">Uncharacterized TPR repeat-containing protein At1g05150</fullName>
    </submittedName>
</protein>
<dbReference type="SMART" id="SM00054">
    <property type="entry name" value="EFh"/>
    <property type="match status" value="1"/>
</dbReference>
<dbReference type="PROSITE" id="PS50293">
    <property type="entry name" value="TPR_REGION"/>
    <property type="match status" value="2"/>
</dbReference>
<dbReference type="Proteomes" id="UP000504607">
    <property type="component" value="Chromosome 15"/>
</dbReference>